<dbReference type="InterPro" id="IPR037919">
    <property type="entry name" value="OGT"/>
</dbReference>
<dbReference type="Proteomes" id="UP001628193">
    <property type="component" value="Unassembled WGS sequence"/>
</dbReference>
<dbReference type="Pfam" id="PF13181">
    <property type="entry name" value="TPR_8"/>
    <property type="match status" value="1"/>
</dbReference>
<accession>A0ABQ0C796</accession>
<dbReference type="SUPFAM" id="SSF48452">
    <property type="entry name" value="TPR-like"/>
    <property type="match status" value="1"/>
</dbReference>
<feature type="domain" description="O-GlcNAc transferase C-terminal" evidence="9">
    <location>
        <begin position="151"/>
        <end position="377"/>
    </location>
</feature>
<evidence type="ECO:0000259" key="9">
    <source>
        <dbReference type="Pfam" id="PF13844"/>
    </source>
</evidence>
<dbReference type="PANTHER" id="PTHR44366:SF1">
    <property type="entry name" value="UDP-N-ACETYLGLUCOSAMINE--PEPTIDE N-ACETYLGLUCOSAMINYLTRANSFERASE 110 KDA SUBUNIT"/>
    <property type="match status" value="1"/>
</dbReference>
<proteinExistence type="inferred from homology"/>
<dbReference type="Gene3D" id="3.40.50.2000">
    <property type="entry name" value="Glycogen Phosphorylase B"/>
    <property type="match status" value="1"/>
</dbReference>
<feature type="repeat" description="TPR" evidence="8">
    <location>
        <begin position="70"/>
        <end position="103"/>
    </location>
</feature>
<dbReference type="SMART" id="SM00028">
    <property type="entry name" value="TPR"/>
    <property type="match status" value="4"/>
</dbReference>
<keyword evidence="6" id="KW-0677">Repeat</keyword>
<dbReference type="Pfam" id="PF13844">
    <property type="entry name" value="Glyco_transf_41"/>
    <property type="match status" value="2"/>
</dbReference>
<dbReference type="InterPro" id="IPR029489">
    <property type="entry name" value="OGT/SEC/SPY_C"/>
</dbReference>
<feature type="repeat" description="TPR" evidence="8">
    <location>
        <begin position="104"/>
        <end position="137"/>
    </location>
</feature>
<evidence type="ECO:0000256" key="2">
    <source>
        <dbReference type="ARBA" id="ARBA00005386"/>
    </source>
</evidence>
<evidence type="ECO:0000256" key="5">
    <source>
        <dbReference type="ARBA" id="ARBA00022679"/>
    </source>
</evidence>
<dbReference type="Gene3D" id="1.25.40.10">
    <property type="entry name" value="Tetratricopeptide repeat domain"/>
    <property type="match status" value="2"/>
</dbReference>
<dbReference type="PANTHER" id="PTHR44366">
    <property type="entry name" value="UDP-N-ACETYLGLUCOSAMINE--PEPTIDE N-ACETYLGLUCOSAMINYLTRANSFERASE 110 KDA SUBUNIT"/>
    <property type="match status" value="1"/>
</dbReference>
<evidence type="ECO:0000256" key="4">
    <source>
        <dbReference type="ARBA" id="ARBA00022676"/>
    </source>
</evidence>
<dbReference type="InterPro" id="IPR011990">
    <property type="entry name" value="TPR-like_helical_dom_sf"/>
</dbReference>
<dbReference type="EC" id="2.4.1.255" evidence="3"/>
<sequence>MAATLLQAALSHHRAGRLEQAVGAYQRLLADNPHDARVLANLAIALNQLRRHTEAETVCRRAIRLAPHHAEAWNHLGIILSDRRDFAASVEAYRRCVEIDPTHHLAWTNLGIALVRLGVVHEAIHALRRALEADPDHTQALMHLIHQKQQVCDWSELDPLIMRLVEQMRRDQAEINPFSFLFFCRDPGEMRLCADRFAARVVEQTRAMPPVRRPMRVATGERRIRVGYLSGDFHQHATAVLARELFASHDRTRFRIFGYSYGPDDGSAVRRDLVNNIETFRDCAILDDATLAQRIADDRIDILVDLKGYTRDARPCVMALRPAPLQVAYLGYPGTMGGDFIDYVVADQVVLPEYHRPFFAEQPIWLAGSYQVNDSQRRIDATIGTRRAHGLPEEGVVFCCFNQTVKITPDFFGLWLELLRAVPGSCLWLLAFNAEAQRHVRGMVARIGMDPGRLIFAPPLPHAQHLARYRLADLFLDTLPCNAHTTASDALWAGCPVVTLRGATFAGRVGASLLTVLGFPEWIAADLRQYGRIALELALDREGREQARARLRHAVSGAELFSGAAFARKLETAFLAIQARHDAGLTPAPLRVGPHGEVAFDAR</sequence>
<comment type="caution">
    <text evidence="10">The sequence shown here is derived from an EMBL/GenBank/DDBJ whole genome shotgun (WGS) entry which is preliminary data.</text>
</comment>
<dbReference type="Pfam" id="PF13432">
    <property type="entry name" value="TPR_16"/>
    <property type="match status" value="2"/>
</dbReference>
<evidence type="ECO:0000256" key="7">
    <source>
        <dbReference type="ARBA" id="ARBA00022803"/>
    </source>
</evidence>
<keyword evidence="5" id="KW-0808">Transferase</keyword>
<evidence type="ECO:0000313" key="11">
    <source>
        <dbReference type="Proteomes" id="UP001628193"/>
    </source>
</evidence>
<dbReference type="InterPro" id="IPR019734">
    <property type="entry name" value="TPR_rpt"/>
</dbReference>
<evidence type="ECO:0000256" key="8">
    <source>
        <dbReference type="PROSITE-ProRule" id="PRU00339"/>
    </source>
</evidence>
<evidence type="ECO:0000256" key="3">
    <source>
        <dbReference type="ARBA" id="ARBA00011970"/>
    </source>
</evidence>
<gene>
    <name evidence="10" type="ORF">SIID45300_01072</name>
</gene>
<reference evidence="10 11" key="1">
    <citation type="submission" date="2024-09" db="EMBL/GenBank/DDBJ databases">
        <title>Draft genome sequence of Candidatus Magnetaquicoccaceae bacterium FCR-1.</title>
        <authorList>
            <person name="Shimoshige H."/>
            <person name="Shimamura S."/>
            <person name="Taoka A."/>
            <person name="Kobayashi H."/>
            <person name="Maekawa T."/>
        </authorList>
    </citation>
    <scope>NUCLEOTIDE SEQUENCE [LARGE SCALE GENOMIC DNA]</scope>
    <source>
        <strain evidence="10 11">FCR-1</strain>
    </source>
</reference>
<dbReference type="EMBL" id="BAAFGK010000004">
    <property type="protein sequence ID" value="GAB0056760.1"/>
    <property type="molecule type" value="Genomic_DNA"/>
</dbReference>
<keyword evidence="11" id="KW-1185">Reference proteome</keyword>
<protein>
    <recommendedName>
        <fullName evidence="3">protein O-GlcNAc transferase</fullName>
        <ecNumber evidence="3">2.4.1.255</ecNumber>
    </recommendedName>
</protein>
<organism evidence="10 11">
    <name type="scientific">Candidatus Magnetaquiglobus chichijimensis</name>
    <dbReference type="NCBI Taxonomy" id="3141448"/>
    <lineage>
        <taxon>Bacteria</taxon>
        <taxon>Pseudomonadati</taxon>
        <taxon>Pseudomonadota</taxon>
        <taxon>Magnetococcia</taxon>
        <taxon>Magnetococcales</taxon>
        <taxon>Candidatus Magnetaquicoccaceae</taxon>
        <taxon>Candidatus Magnetaquiglobus</taxon>
    </lineage>
</organism>
<keyword evidence="7 8" id="KW-0802">TPR repeat</keyword>
<evidence type="ECO:0000256" key="6">
    <source>
        <dbReference type="ARBA" id="ARBA00022737"/>
    </source>
</evidence>
<feature type="repeat" description="TPR" evidence="8">
    <location>
        <begin position="2"/>
        <end position="35"/>
    </location>
</feature>
<evidence type="ECO:0000313" key="10">
    <source>
        <dbReference type="EMBL" id="GAB0056760.1"/>
    </source>
</evidence>
<dbReference type="SUPFAM" id="SSF53756">
    <property type="entry name" value="UDP-Glycosyltransferase/glycogen phosphorylase"/>
    <property type="match status" value="1"/>
</dbReference>
<keyword evidence="4" id="KW-0328">Glycosyltransferase</keyword>
<feature type="domain" description="O-GlcNAc transferase C-terminal" evidence="9">
    <location>
        <begin position="381"/>
        <end position="569"/>
    </location>
</feature>
<name>A0ABQ0C796_9PROT</name>
<comment type="pathway">
    <text evidence="1">Protein modification; protein glycosylation.</text>
</comment>
<evidence type="ECO:0000256" key="1">
    <source>
        <dbReference type="ARBA" id="ARBA00004922"/>
    </source>
</evidence>
<dbReference type="Gene3D" id="3.40.50.11380">
    <property type="match status" value="1"/>
</dbReference>
<dbReference type="PROSITE" id="PS50005">
    <property type="entry name" value="TPR"/>
    <property type="match status" value="3"/>
</dbReference>
<comment type="similarity">
    <text evidence="2">Belongs to the glycosyltransferase 41 family. O-GlcNAc transferase subfamily.</text>
</comment>
<dbReference type="RefSeq" id="WP_420904482.1">
    <property type="nucleotide sequence ID" value="NZ_BAAFGK010000004.1"/>
</dbReference>